<evidence type="ECO:0000259" key="8">
    <source>
        <dbReference type="Pfam" id="PF01694"/>
    </source>
</evidence>
<feature type="transmembrane region" description="Helical" evidence="7">
    <location>
        <begin position="163"/>
        <end position="179"/>
    </location>
</feature>
<evidence type="ECO:0000256" key="5">
    <source>
        <dbReference type="ARBA" id="ARBA00022989"/>
    </source>
</evidence>
<dbReference type="InterPro" id="IPR035952">
    <property type="entry name" value="Rhomboid-like_sf"/>
</dbReference>
<accession>A0ABW5PR73</accession>
<feature type="transmembrane region" description="Helical" evidence="7">
    <location>
        <begin position="185"/>
        <end position="203"/>
    </location>
</feature>
<feature type="transmembrane region" description="Helical" evidence="7">
    <location>
        <begin position="131"/>
        <end position="151"/>
    </location>
</feature>
<evidence type="ECO:0000256" key="2">
    <source>
        <dbReference type="ARBA" id="ARBA00009045"/>
    </source>
</evidence>
<evidence type="ECO:0000256" key="6">
    <source>
        <dbReference type="ARBA" id="ARBA00023136"/>
    </source>
</evidence>
<name>A0ABW5PR73_9BACI</name>
<dbReference type="EC" id="3.4.21.-" evidence="9"/>
<dbReference type="InterPro" id="IPR022764">
    <property type="entry name" value="Peptidase_S54_rhomboid_dom"/>
</dbReference>
<comment type="subcellular location">
    <subcellularLocation>
        <location evidence="1">Membrane</location>
        <topology evidence="1">Multi-pass membrane protein</topology>
    </subcellularLocation>
</comment>
<feature type="domain" description="Peptidase S54 rhomboid" evidence="8">
    <location>
        <begin position="66"/>
        <end position="202"/>
    </location>
</feature>
<dbReference type="GO" id="GO:0008233">
    <property type="term" value="F:peptidase activity"/>
    <property type="evidence" value="ECO:0007669"/>
    <property type="project" value="UniProtKB-KW"/>
</dbReference>
<comment type="caution">
    <text evidence="9">The sequence shown here is derived from an EMBL/GenBank/DDBJ whole genome shotgun (WGS) entry which is preliminary data.</text>
</comment>
<proteinExistence type="inferred from homology"/>
<feature type="transmembrane region" description="Helical" evidence="7">
    <location>
        <begin position="20"/>
        <end position="38"/>
    </location>
</feature>
<dbReference type="PANTHER" id="PTHR43731">
    <property type="entry name" value="RHOMBOID PROTEASE"/>
    <property type="match status" value="1"/>
</dbReference>
<gene>
    <name evidence="9" type="ORF">ACFSTF_08375</name>
</gene>
<keyword evidence="9" id="KW-0645">Protease</keyword>
<keyword evidence="3 7" id="KW-0812">Transmembrane</keyword>
<dbReference type="Proteomes" id="UP001597458">
    <property type="component" value="Unassembled WGS sequence"/>
</dbReference>
<comment type="similarity">
    <text evidence="2">Belongs to the peptidase S54 family.</text>
</comment>
<evidence type="ECO:0000256" key="4">
    <source>
        <dbReference type="ARBA" id="ARBA00022801"/>
    </source>
</evidence>
<dbReference type="Gene3D" id="1.20.1540.10">
    <property type="entry name" value="Rhomboid-like"/>
    <property type="match status" value="1"/>
</dbReference>
<dbReference type="InterPro" id="IPR050925">
    <property type="entry name" value="Rhomboid_protease_S54"/>
</dbReference>
<dbReference type="SUPFAM" id="SSF144091">
    <property type="entry name" value="Rhomboid-like"/>
    <property type="match status" value="1"/>
</dbReference>
<evidence type="ECO:0000313" key="9">
    <source>
        <dbReference type="EMBL" id="MFD2617327.1"/>
    </source>
</evidence>
<feature type="transmembrane region" description="Helical" evidence="7">
    <location>
        <begin position="107"/>
        <end position="125"/>
    </location>
</feature>
<protein>
    <submittedName>
        <fullName evidence="9">Rhomboid family intramembrane serine protease</fullName>
        <ecNumber evidence="9">3.4.21.-</ecNumber>
    </submittedName>
</protein>
<dbReference type="EMBL" id="JBHUMR010000009">
    <property type="protein sequence ID" value="MFD2617327.1"/>
    <property type="molecule type" value="Genomic_DNA"/>
</dbReference>
<evidence type="ECO:0000256" key="7">
    <source>
        <dbReference type="SAM" id="Phobius"/>
    </source>
</evidence>
<evidence type="ECO:0000313" key="10">
    <source>
        <dbReference type="Proteomes" id="UP001597458"/>
    </source>
</evidence>
<keyword evidence="5 7" id="KW-1133">Transmembrane helix</keyword>
<keyword evidence="4 9" id="KW-0378">Hydrolase</keyword>
<dbReference type="GO" id="GO:0006508">
    <property type="term" value="P:proteolysis"/>
    <property type="evidence" value="ECO:0007669"/>
    <property type="project" value="UniProtKB-KW"/>
</dbReference>
<reference evidence="10" key="1">
    <citation type="journal article" date="2019" name="Int. J. Syst. Evol. Microbiol.">
        <title>The Global Catalogue of Microorganisms (GCM) 10K type strain sequencing project: providing services to taxonomists for standard genome sequencing and annotation.</title>
        <authorList>
            <consortium name="The Broad Institute Genomics Platform"/>
            <consortium name="The Broad Institute Genome Sequencing Center for Infectious Disease"/>
            <person name="Wu L."/>
            <person name="Ma J."/>
        </authorList>
    </citation>
    <scope>NUCLEOTIDE SEQUENCE [LARGE SCALE GENOMIC DNA]</scope>
    <source>
        <strain evidence="10">TISTR 2241</strain>
    </source>
</reference>
<dbReference type="RefSeq" id="WP_141190805.1">
    <property type="nucleotide sequence ID" value="NZ_JBHUMR010000009.1"/>
</dbReference>
<evidence type="ECO:0000256" key="3">
    <source>
        <dbReference type="ARBA" id="ARBA00022692"/>
    </source>
</evidence>
<feature type="transmembrane region" description="Helical" evidence="7">
    <location>
        <begin position="68"/>
        <end position="95"/>
    </location>
</feature>
<dbReference type="PANTHER" id="PTHR43731:SF14">
    <property type="entry name" value="PRESENILIN-ASSOCIATED RHOMBOID-LIKE PROTEIN, MITOCHONDRIAL"/>
    <property type="match status" value="1"/>
</dbReference>
<organism evidence="9 10">
    <name type="scientific">Terrilactibacillus laevilacticus</name>
    <dbReference type="NCBI Taxonomy" id="1380157"/>
    <lineage>
        <taxon>Bacteria</taxon>
        <taxon>Bacillati</taxon>
        <taxon>Bacillota</taxon>
        <taxon>Bacilli</taxon>
        <taxon>Bacillales</taxon>
        <taxon>Bacillaceae</taxon>
        <taxon>Terrilactibacillus</taxon>
    </lineage>
</organism>
<dbReference type="Pfam" id="PF01694">
    <property type="entry name" value="Rhomboid"/>
    <property type="match status" value="1"/>
</dbReference>
<evidence type="ECO:0000256" key="1">
    <source>
        <dbReference type="ARBA" id="ARBA00004141"/>
    </source>
</evidence>
<sequence>MFLRTENFKTFIRRYPIVSLFLFIMILVYLLVFFDFFLNRYIGLNTGLGDLIIRFGLGVNASISQGDWWLLITPIFLHTTFGHILFNAFSLYIFGPGLEYILGKWKFAIAFIGSGVISNIVSYFIESQNFAHLGASSALFGLFGLYLYLILFRKELLSSQDRTIIMIIMIISLISTFIYPNIDILGHLFGFLGGLILAPIVFIKKAR</sequence>
<keyword evidence="6 7" id="KW-0472">Membrane</keyword>
<keyword evidence="10" id="KW-1185">Reference proteome</keyword>